<evidence type="ECO:0000313" key="2">
    <source>
        <dbReference type="Proteomes" id="UP000207598"/>
    </source>
</evidence>
<evidence type="ECO:0000313" key="1">
    <source>
        <dbReference type="EMBL" id="SMX35810.1"/>
    </source>
</evidence>
<proteinExistence type="predicted"/>
<keyword evidence="2" id="KW-1185">Reference proteome</keyword>
<dbReference type="RefSeq" id="WP_094019549.1">
    <property type="nucleotide sequence ID" value="NZ_FXYF01000002.1"/>
</dbReference>
<dbReference type="OrthoDB" id="6174477at2"/>
<sequence length="265" mass="27110">MKILLIGNSHAAMLIAAHRADPRGETLTVFAKPGLEADDIVLDGPVLRAASPEMTERLVLLGTPPQVDLAQADAVVIAGLAPSVFAAVRLAQGHSVVGWPSGQAAMARALQPDVAAPKRPLMSRAAYRAALAALTETSLAARLLRGLRAVSDAPAVFVPQPYPSEAVLTTDGKYPVFRRIAQGGDGGALAEDLAGAHAAVLGALPGVTVLSQPADTLRHGCLTAEGCMRAAPRLSDSSQQDVGDVLHGNAALGAQLLSGIRAALD</sequence>
<dbReference type="EMBL" id="FXYF01000002">
    <property type="protein sequence ID" value="SMX35810.1"/>
    <property type="molecule type" value="Genomic_DNA"/>
</dbReference>
<reference evidence="1 2" key="1">
    <citation type="submission" date="2017-05" db="EMBL/GenBank/DDBJ databases">
        <authorList>
            <person name="Song R."/>
            <person name="Chenine A.L."/>
            <person name="Ruprecht R.M."/>
        </authorList>
    </citation>
    <scope>NUCLEOTIDE SEQUENCE [LARGE SCALE GENOMIC DNA]</scope>
    <source>
        <strain evidence="1 2">CECT 8898</strain>
    </source>
</reference>
<accession>A0A238JYS6</accession>
<gene>
    <name evidence="1" type="ORF">MAA8898_00652</name>
</gene>
<dbReference type="AlphaFoldDB" id="A0A238JYS6"/>
<protein>
    <submittedName>
        <fullName evidence="1">Uncharacterized protein</fullName>
    </submittedName>
</protein>
<name>A0A238JYS6_9RHOB</name>
<organism evidence="1 2">
    <name type="scientific">Maliponia aquimaris</name>
    <dbReference type="NCBI Taxonomy" id="1673631"/>
    <lineage>
        <taxon>Bacteria</taxon>
        <taxon>Pseudomonadati</taxon>
        <taxon>Pseudomonadota</taxon>
        <taxon>Alphaproteobacteria</taxon>
        <taxon>Rhodobacterales</taxon>
        <taxon>Paracoccaceae</taxon>
        <taxon>Maliponia</taxon>
    </lineage>
</organism>
<dbReference type="Proteomes" id="UP000207598">
    <property type="component" value="Unassembled WGS sequence"/>
</dbReference>